<feature type="compositionally biased region" description="Basic and acidic residues" evidence="1">
    <location>
        <begin position="33"/>
        <end position="50"/>
    </location>
</feature>
<keyword evidence="3" id="KW-1185">Reference proteome</keyword>
<evidence type="ECO:0000313" key="2">
    <source>
        <dbReference type="EMBL" id="GIE02054.1"/>
    </source>
</evidence>
<comment type="caution">
    <text evidence="2">The sequence shown here is derived from an EMBL/GenBank/DDBJ whole genome shotgun (WGS) entry which is preliminary data.</text>
</comment>
<feature type="compositionally biased region" description="Basic and acidic residues" evidence="1">
    <location>
        <begin position="61"/>
        <end position="70"/>
    </location>
</feature>
<gene>
    <name evidence="2" type="ORF">Adu01nite_34040</name>
</gene>
<organism evidence="2 3">
    <name type="scientific">Paractinoplanes durhamensis</name>
    <dbReference type="NCBI Taxonomy" id="113563"/>
    <lineage>
        <taxon>Bacteria</taxon>
        <taxon>Bacillati</taxon>
        <taxon>Actinomycetota</taxon>
        <taxon>Actinomycetes</taxon>
        <taxon>Micromonosporales</taxon>
        <taxon>Micromonosporaceae</taxon>
        <taxon>Paractinoplanes</taxon>
    </lineage>
</organism>
<evidence type="ECO:0000313" key="3">
    <source>
        <dbReference type="Proteomes" id="UP000637628"/>
    </source>
</evidence>
<evidence type="ECO:0000256" key="1">
    <source>
        <dbReference type="SAM" id="MobiDB-lite"/>
    </source>
</evidence>
<name>A0ABQ3YXI3_9ACTN</name>
<sequence length="70" mass="7986">MQLHDLRKLPGICRDPLATQRYARSDGQLPAIDPEHREFNPRSRGPDDAAGRQFGRYAGQARDHSWTRTA</sequence>
<feature type="region of interest" description="Disordered" evidence="1">
    <location>
        <begin position="23"/>
        <end position="70"/>
    </location>
</feature>
<protein>
    <submittedName>
        <fullName evidence="2">Uncharacterized protein</fullName>
    </submittedName>
</protein>
<dbReference type="EMBL" id="BOML01000029">
    <property type="protein sequence ID" value="GIE02054.1"/>
    <property type="molecule type" value="Genomic_DNA"/>
</dbReference>
<proteinExistence type="predicted"/>
<dbReference type="Proteomes" id="UP000637628">
    <property type="component" value="Unassembled WGS sequence"/>
</dbReference>
<accession>A0ABQ3YXI3</accession>
<reference evidence="2 3" key="1">
    <citation type="submission" date="2021-01" db="EMBL/GenBank/DDBJ databases">
        <title>Whole genome shotgun sequence of Actinoplanes durhamensis NBRC 14914.</title>
        <authorList>
            <person name="Komaki H."/>
            <person name="Tamura T."/>
        </authorList>
    </citation>
    <scope>NUCLEOTIDE SEQUENCE [LARGE SCALE GENOMIC DNA]</scope>
    <source>
        <strain evidence="2 3">NBRC 14914</strain>
    </source>
</reference>